<dbReference type="Proteomes" id="UP001488805">
    <property type="component" value="Unassembled WGS sequence"/>
</dbReference>
<feature type="region of interest" description="Disordered" evidence="1">
    <location>
        <begin position="34"/>
        <end position="84"/>
    </location>
</feature>
<dbReference type="EMBL" id="JBCEZU010000067">
    <property type="protein sequence ID" value="KAK9533920.1"/>
    <property type="molecule type" value="Genomic_DNA"/>
</dbReference>
<gene>
    <name evidence="3" type="ORF">VZT92_009008</name>
</gene>
<feature type="compositionally biased region" description="Basic and acidic residues" evidence="1">
    <location>
        <begin position="75"/>
        <end position="84"/>
    </location>
</feature>
<evidence type="ECO:0000313" key="3">
    <source>
        <dbReference type="EMBL" id="KAK9533920.1"/>
    </source>
</evidence>
<comment type="caution">
    <text evidence="3">The sequence shown here is derived from an EMBL/GenBank/DDBJ whole genome shotgun (WGS) entry which is preliminary data.</text>
</comment>
<feature type="signal peptide" evidence="2">
    <location>
        <begin position="1"/>
        <end position="25"/>
    </location>
</feature>
<keyword evidence="4" id="KW-1185">Reference proteome</keyword>
<feature type="chain" id="PRO_5043396456" description="Secreted protein" evidence="2">
    <location>
        <begin position="26"/>
        <end position="84"/>
    </location>
</feature>
<accession>A0AAW1FH57</accession>
<keyword evidence="2" id="KW-0732">Signal</keyword>
<reference evidence="3 4" key="1">
    <citation type="journal article" date="2024" name="Genome Biol. Evol.">
        <title>Chromosome-level genome assembly of the viviparous eelpout Zoarces viviparus.</title>
        <authorList>
            <person name="Fuhrmann N."/>
            <person name="Brasseur M.V."/>
            <person name="Bakowski C.E."/>
            <person name="Podsiadlowski L."/>
            <person name="Prost S."/>
            <person name="Krehenwinkel H."/>
            <person name="Mayer C."/>
        </authorList>
    </citation>
    <scope>NUCLEOTIDE SEQUENCE [LARGE SCALE GENOMIC DNA]</scope>
    <source>
        <strain evidence="3">NO-MEL_2022_Ind0_liver</strain>
    </source>
</reference>
<protein>
    <recommendedName>
        <fullName evidence="5">Secreted protein</fullName>
    </recommendedName>
</protein>
<evidence type="ECO:0000256" key="1">
    <source>
        <dbReference type="SAM" id="MobiDB-lite"/>
    </source>
</evidence>
<dbReference type="AlphaFoldDB" id="A0AAW1FH57"/>
<organism evidence="3 4">
    <name type="scientific">Zoarces viviparus</name>
    <name type="common">Viviparous eelpout</name>
    <name type="synonym">Blennius viviparus</name>
    <dbReference type="NCBI Taxonomy" id="48416"/>
    <lineage>
        <taxon>Eukaryota</taxon>
        <taxon>Metazoa</taxon>
        <taxon>Chordata</taxon>
        <taxon>Craniata</taxon>
        <taxon>Vertebrata</taxon>
        <taxon>Euteleostomi</taxon>
        <taxon>Actinopterygii</taxon>
        <taxon>Neopterygii</taxon>
        <taxon>Teleostei</taxon>
        <taxon>Neoteleostei</taxon>
        <taxon>Acanthomorphata</taxon>
        <taxon>Eupercaria</taxon>
        <taxon>Perciformes</taxon>
        <taxon>Cottioidei</taxon>
        <taxon>Zoarcales</taxon>
        <taxon>Zoarcidae</taxon>
        <taxon>Zoarcinae</taxon>
        <taxon>Zoarces</taxon>
    </lineage>
</organism>
<feature type="compositionally biased region" description="Basic and acidic residues" evidence="1">
    <location>
        <begin position="40"/>
        <end position="50"/>
    </location>
</feature>
<name>A0AAW1FH57_ZOAVI</name>
<proteinExistence type="predicted"/>
<evidence type="ECO:0008006" key="5">
    <source>
        <dbReference type="Google" id="ProtNLM"/>
    </source>
</evidence>
<evidence type="ECO:0000256" key="2">
    <source>
        <dbReference type="SAM" id="SignalP"/>
    </source>
</evidence>
<evidence type="ECO:0000313" key="4">
    <source>
        <dbReference type="Proteomes" id="UP001488805"/>
    </source>
</evidence>
<sequence>MNMTHSSSWQRFQIFLLLFSPSSLSFSLPLYHSSDFSPSDPERLRAEHSAAQRRAHSKPPPERPGASKAQSGHTHGGEFDKPGD</sequence>